<dbReference type="FunFam" id="2.60.40.10:FF:000142">
    <property type="entry name" value="V-set domain-containing T-cell activation inhibitor 1"/>
    <property type="match status" value="4"/>
</dbReference>
<dbReference type="InterPro" id="IPR013106">
    <property type="entry name" value="Ig_V-set"/>
</dbReference>
<dbReference type="SMART" id="SM00409">
    <property type="entry name" value="IG"/>
    <property type="match status" value="9"/>
</dbReference>
<evidence type="ECO:0000256" key="6">
    <source>
        <dbReference type="ARBA" id="ARBA00023136"/>
    </source>
</evidence>
<feature type="domain" description="Ig-like" evidence="12">
    <location>
        <begin position="1381"/>
        <end position="1507"/>
    </location>
</feature>
<sequence length="2225" mass="251259">RFTMTMADQYYFAREGDDVVLNCSVDSHVPVGEIEEVTWKRTVRDRDIIVLLYQDSEIFPDASHELYQGRVDLFSSETPKGNFSLKLRDVQMEDKGEFVCEVHTRNMSARTIVVLQSVGLSAVPILILAFCLIALLLAAGLCAPVFNFLRKKDTTRKAMKTHMYLILCPNICMCLAFCLWSTEGFLSEVITCSAVSIMRPLVLLKTSSYLHRLPPFLGKAVTVLAFPLYHLSLAMVTCLFFFGARIQTTAMQLDAGLVVLAVMFIITALVFAVYGLRIYLIVCLEAINSVLLALSIRSSAILALRFEMVMVLPSLTVGIMMVLSLQRHLFLGKPFKRVHIVVSSVLMTTFSLYEISVYIIISMTLKDFRKGWKMLFTVVIFILVWSGVNYLLRCHRGRKQVCRSQWRKTGYLCCTVTVAILITLHGTLCFRYIYLIMQNKDRAGSLALTPLVQVIVATSFFKHPKVLPDFMHIVIYMFGAVGLSSVNAIAVATELILKAEGGARTLEDLRLIVLPFEMVFLFAWLTLQIYNAWTGLKDRTEHNFENERRSEPEVYVSFSFDKAMKHSVVTEVTHAVFAHEGEDVVLNCSIDSHVPVSEIEEVTWKKTERDQNILVPLYQDSEIFPDSSHERYQGRVDLFPSEIPKGNFSLKLMDVRMEDNGEFMCEVHTGNISARNVVVLQGIGFSAVHISVLVLCFVALLLAVGLGVPAFNNLRTKVNDGKGMMMHASLILWPNICMGLAFGLWSTEAKFNLRIYSTVCLETLNGALLALFLHQRGKDSKELCSKDSKNSACYENILIPASLPPLVMALMLVLFLQKHYFKAKPSRCLQISLASSFVTFYSLCEMILFVLIGFTMRDFARCPVVAQLAGSVLLPCFSDSQLPLEGLQVEWRKMDTDSVVSLFQQEESRPGLQNQKFRGRADLFPDEVSKGNFSILLKNVAGEDAGVYRCQINVTQDSTEVMMEIKEIEHFMVTRADQYYFAREGDGVVLNCSVDSHVPVGEIEEVTWKRTVRDRDIIVLLYQDSEIFPDASHELYQGRVDLFSSETPKGNFSLKLRDVQMEDKGEFVCEVHTRNMSARTIVVLQSVEHFMMTMAEQSVFARKGEDVILNCSVDSHVPVGEIEEVTWKRTVRDRDIIVLLYQDSEIFPDASHELYQGRVDLFSSETPKGNFSLKLRNVQKEDKGEFVCEVHTRNMSARTIVDLQCIDTTQKAMKIHMSLILCPNICMFVAFCLWSTEGWTFLFEIVIFLLTWSGVIYLLRCHREQKQGCCHQWRKIGYLCCTVIVAVLITTHGALCFFCLYLIVDVEDRVGSLALTPLLHVLVATCFCKHPKVLPDFLHIVIYMFGAIGLSSVNAIALATELILKEEGGAQNTDLRLIVLPFEMVFVFAWLTLQFHNACLHVHGLLGPVEAQIGASVLLPCFSESPLPLEGLQVEWRKMDSDDVISLFQQGKSRPDLQSHEFRGRVDFFPDEIFKGNFSILLRNVVEEDAGVYSCKVNSTQDSTEVILRIKDIEHFMATRPEQSVFAREGDDVVLNCSVDSHVPVGEIEEVTWKRTVRDRDIIVLLYQDSEIFPDASHELYQGRVDLFSSETPKGNFSLKLRDVQMEDKGEFVCEVHTRNMSARTIVVLQSVDRDGSLALTPMVQILVATCFFKHPKVLPDFLHMMIYMFGAVGLSVVNAIALASELILKADNLVVSGADRAVIAREGEDVVLNCSVDSHFPVIEIEEVTWKRMDGDQDVLVLLYQGGNFSLKLKAVGMEDQGEFICEVYTKHTSARPVAILQGVEHLVVTGAGHAVFAREGEDVILNCSVESHVHEIEEVTWKKTDRDQDVLVLLYQDSEIFTDSSHESYQGRVHFFYSEMPKGNFSLKLTDVQMEDQGEFVCEVHTGNMSARTVVVLQGVGFSALHISILLLCSIALMLALGFCIPVFMRLKRPGARDEGLMKMHIFFILCPNICMFVAFCLWSKEGFLTEAVSCLSVSIIRPVMLMKTCPDLKRFPDPLQKTARTLAGPLYNSIITISACSFFFVNITRIQTVARYVVVVLTLIAGLSFISGVLLAIYDIWIRVLICLDIFNVRLLGVLVSSTKDNFDYILEIPSVVPPLVMGVMMVITLKKYFFQGKVFDCVHITLSSVIVTIFSLSEICVYVIISIAKKDFSSGWKLLFEAAVFVFVWSGVIYLLKHKNKYRFQWRKIASICCILIAAILIFTYVIYMSYSYKNIFKEQK</sequence>
<feature type="transmembrane region" description="Helical" evidence="11">
    <location>
        <begin position="1218"/>
        <end position="1236"/>
    </location>
</feature>
<evidence type="ECO:0000256" key="4">
    <source>
        <dbReference type="ARBA" id="ARBA00022729"/>
    </source>
</evidence>
<keyword evidence="8" id="KW-0675">Receptor</keyword>
<dbReference type="PROSITE" id="PS50835">
    <property type="entry name" value="IG_LIKE"/>
    <property type="match status" value="9"/>
</dbReference>
<feature type="transmembrane region" description="Helical" evidence="11">
    <location>
        <begin position="308"/>
        <end position="326"/>
    </location>
</feature>
<dbReference type="OrthoDB" id="10012075at2759"/>
<keyword evidence="9" id="KW-0325">Glycoprotein</keyword>
<dbReference type="GO" id="GO:0009897">
    <property type="term" value="C:external side of plasma membrane"/>
    <property type="evidence" value="ECO:0007669"/>
    <property type="project" value="TreeGrafter"/>
</dbReference>
<keyword evidence="14" id="KW-1185">Reference proteome</keyword>
<evidence type="ECO:0000256" key="9">
    <source>
        <dbReference type="ARBA" id="ARBA00023180"/>
    </source>
</evidence>
<evidence type="ECO:0000256" key="8">
    <source>
        <dbReference type="ARBA" id="ARBA00023170"/>
    </source>
</evidence>
<dbReference type="EMBL" id="QNUK01000227">
    <property type="protein sequence ID" value="KAF5897620.1"/>
    <property type="molecule type" value="Genomic_DNA"/>
</dbReference>
<evidence type="ECO:0000259" key="12">
    <source>
        <dbReference type="PROSITE" id="PS50835"/>
    </source>
</evidence>
<keyword evidence="3 11" id="KW-0812">Transmembrane</keyword>
<feature type="transmembrane region" description="Helical" evidence="11">
    <location>
        <begin position="2036"/>
        <end position="2060"/>
    </location>
</feature>
<feature type="transmembrane region" description="Helical" evidence="11">
    <location>
        <begin position="1970"/>
        <end position="1988"/>
    </location>
</feature>
<evidence type="ECO:0000256" key="10">
    <source>
        <dbReference type="ARBA" id="ARBA00023319"/>
    </source>
</evidence>
<dbReference type="InterPro" id="IPR036179">
    <property type="entry name" value="Ig-like_dom_sf"/>
</dbReference>
<dbReference type="SMART" id="SM00406">
    <property type="entry name" value="IGv"/>
    <property type="match status" value="8"/>
</dbReference>
<dbReference type="GO" id="GO:0006955">
    <property type="term" value="P:immune response"/>
    <property type="evidence" value="ECO:0007669"/>
    <property type="project" value="TreeGrafter"/>
</dbReference>
<comment type="caution">
    <text evidence="13">The sequence shown here is derived from an EMBL/GenBank/DDBJ whole genome shotgun (WGS) entry which is preliminary data.</text>
</comment>
<dbReference type="PANTHER" id="PTHR25466">
    <property type="entry name" value="T-LYMPHOCYTE ACTIVATION ANTIGEN"/>
    <property type="match status" value="1"/>
</dbReference>
<feature type="transmembrane region" description="Helical" evidence="11">
    <location>
        <begin position="443"/>
        <end position="461"/>
    </location>
</feature>
<dbReference type="SMART" id="SM00408">
    <property type="entry name" value="IGc2"/>
    <property type="match status" value="9"/>
</dbReference>
<feature type="transmembrane region" description="Helical" evidence="11">
    <location>
        <begin position="1340"/>
        <end position="1363"/>
    </location>
</feature>
<feature type="transmembrane region" description="Helical" evidence="11">
    <location>
        <begin position="473"/>
        <end position="497"/>
    </location>
</feature>
<feature type="transmembrane region" description="Helical" evidence="11">
    <location>
        <begin position="125"/>
        <end position="149"/>
    </location>
</feature>
<reference evidence="13" key="1">
    <citation type="submission" date="2020-07" db="EMBL/GenBank/DDBJ databases">
        <title>Clarias magur genome sequencing, assembly and annotation.</title>
        <authorList>
            <person name="Kushwaha B."/>
            <person name="Kumar R."/>
            <person name="Das P."/>
            <person name="Joshi C.G."/>
            <person name="Kumar D."/>
            <person name="Nagpure N.S."/>
            <person name="Pandey M."/>
            <person name="Agarwal S."/>
            <person name="Srivastava S."/>
            <person name="Singh M."/>
            <person name="Sahoo L."/>
            <person name="Jayasankar P."/>
            <person name="Meher P.K."/>
            <person name="Koringa P.G."/>
            <person name="Iquebal M.A."/>
            <person name="Das S.P."/>
            <person name="Bit A."/>
            <person name="Patnaik S."/>
            <person name="Patel N."/>
            <person name="Shah T.M."/>
            <person name="Hinsu A."/>
            <person name="Jena J.K."/>
        </authorList>
    </citation>
    <scope>NUCLEOTIDE SEQUENCE</scope>
    <source>
        <strain evidence="13">CIFAMagur01</strain>
        <tissue evidence="13">Testis</tissue>
    </source>
</reference>
<evidence type="ECO:0000313" key="14">
    <source>
        <dbReference type="Proteomes" id="UP000727407"/>
    </source>
</evidence>
<dbReference type="GO" id="GO:0031295">
    <property type="term" value="P:T cell costimulation"/>
    <property type="evidence" value="ECO:0007669"/>
    <property type="project" value="TreeGrafter"/>
</dbReference>
<keyword evidence="10" id="KW-0393">Immunoglobulin domain</keyword>
<feature type="transmembrane region" description="Helical" evidence="11">
    <location>
        <begin position="338"/>
        <end position="361"/>
    </location>
</feature>
<dbReference type="GO" id="GO:0007166">
    <property type="term" value="P:cell surface receptor signaling pathway"/>
    <property type="evidence" value="ECO:0007669"/>
    <property type="project" value="TreeGrafter"/>
</dbReference>
<dbReference type="GO" id="GO:0042130">
    <property type="term" value="P:negative regulation of T cell proliferation"/>
    <property type="evidence" value="ECO:0007669"/>
    <property type="project" value="TreeGrafter"/>
</dbReference>
<feature type="domain" description="Ig-like" evidence="12">
    <location>
        <begin position="1778"/>
        <end position="1897"/>
    </location>
</feature>
<feature type="transmembrane region" description="Helical" evidence="11">
    <location>
        <begin position="2125"/>
        <end position="2149"/>
    </location>
</feature>
<dbReference type="SUPFAM" id="SSF48726">
    <property type="entry name" value="Immunoglobulin"/>
    <property type="match status" value="9"/>
</dbReference>
<feature type="domain" description="Ig-like" evidence="12">
    <location>
        <begin position="552"/>
        <end position="678"/>
    </location>
</feature>
<evidence type="ECO:0000256" key="7">
    <source>
        <dbReference type="ARBA" id="ARBA00023157"/>
    </source>
</evidence>
<feature type="transmembrane region" description="Helical" evidence="11">
    <location>
        <begin position="255"/>
        <end position="273"/>
    </location>
</feature>
<feature type="domain" description="Ig-like" evidence="12">
    <location>
        <begin position="1088"/>
        <end position="1204"/>
    </location>
</feature>
<feature type="transmembrane region" description="Helical" evidence="11">
    <location>
        <begin position="828"/>
        <end position="852"/>
    </location>
</feature>
<evidence type="ECO:0000256" key="2">
    <source>
        <dbReference type="ARBA" id="ARBA00022475"/>
    </source>
</evidence>
<keyword evidence="4" id="KW-0732">Signal</keyword>
<feature type="domain" description="Ig-like" evidence="12">
    <location>
        <begin position="1692"/>
        <end position="1769"/>
    </location>
</feature>
<feature type="transmembrane region" description="Helical" evidence="11">
    <location>
        <begin position="216"/>
        <end position="243"/>
    </location>
</feature>
<feature type="transmembrane region" description="Helical" evidence="11">
    <location>
        <begin position="1907"/>
        <end position="1931"/>
    </location>
</feature>
<dbReference type="InterPro" id="IPR013783">
    <property type="entry name" value="Ig-like_fold"/>
</dbReference>
<feature type="transmembrane region" description="Helical" evidence="11">
    <location>
        <begin position="1943"/>
        <end position="1964"/>
    </location>
</feature>
<comment type="subcellular location">
    <subcellularLocation>
        <location evidence="1">Cell membrane</location>
        <topology evidence="1">Single-pass type I membrane protein</topology>
    </subcellularLocation>
</comment>
<dbReference type="PANTHER" id="PTHR25466:SF14">
    <property type="entry name" value="BUTYROPHILIN SUBFAMILY 2 MEMBER A2-LIKE-RELATED"/>
    <property type="match status" value="1"/>
</dbReference>
<name>A0A8J4ULP0_CLAMG</name>
<dbReference type="GO" id="GO:0071222">
    <property type="term" value="P:cellular response to lipopolysaccharide"/>
    <property type="evidence" value="ECO:0007669"/>
    <property type="project" value="TreeGrafter"/>
</dbReference>
<feature type="transmembrane region" description="Helical" evidence="11">
    <location>
        <begin position="797"/>
        <end position="816"/>
    </location>
</feature>
<accession>A0A8J4ULP0</accession>
<keyword evidence="7" id="KW-1015">Disulfide bond</keyword>
<feature type="transmembrane region" description="Helical" evidence="11">
    <location>
        <begin position="1242"/>
        <end position="1259"/>
    </location>
</feature>
<organism evidence="13 14">
    <name type="scientific">Clarias magur</name>
    <name type="common">Asian catfish</name>
    <name type="synonym">Macropteronotus magur</name>
    <dbReference type="NCBI Taxonomy" id="1594786"/>
    <lineage>
        <taxon>Eukaryota</taxon>
        <taxon>Metazoa</taxon>
        <taxon>Chordata</taxon>
        <taxon>Craniata</taxon>
        <taxon>Vertebrata</taxon>
        <taxon>Euteleostomi</taxon>
        <taxon>Actinopterygii</taxon>
        <taxon>Neopterygii</taxon>
        <taxon>Teleostei</taxon>
        <taxon>Ostariophysi</taxon>
        <taxon>Siluriformes</taxon>
        <taxon>Clariidae</taxon>
        <taxon>Clarias</taxon>
    </lineage>
</organism>
<feature type="transmembrane region" description="Helical" evidence="11">
    <location>
        <begin position="678"/>
        <end position="704"/>
    </location>
</feature>
<proteinExistence type="predicted"/>
<dbReference type="InterPro" id="IPR007110">
    <property type="entry name" value="Ig-like_dom"/>
</dbReference>
<feature type="non-terminal residue" evidence="13">
    <location>
        <position position="2225"/>
    </location>
</feature>
<feature type="transmembrane region" description="Helical" evidence="11">
    <location>
        <begin position="1662"/>
        <end position="1684"/>
    </location>
</feature>
<evidence type="ECO:0000256" key="3">
    <source>
        <dbReference type="ARBA" id="ARBA00022692"/>
    </source>
</evidence>
<gene>
    <name evidence="13" type="ORF">DAT39_012654</name>
</gene>
<feature type="transmembrane region" description="Helical" evidence="11">
    <location>
        <begin position="2009"/>
        <end position="2030"/>
    </location>
</feature>
<dbReference type="Gene3D" id="2.60.40.10">
    <property type="entry name" value="Immunoglobulins"/>
    <property type="match status" value="9"/>
</dbReference>
<keyword evidence="5 11" id="KW-1133">Transmembrane helix</keyword>
<feature type="transmembrane region" description="Helical" evidence="11">
    <location>
        <begin position="2161"/>
        <end position="2181"/>
    </location>
</feature>
<dbReference type="Proteomes" id="UP000727407">
    <property type="component" value="Unassembled WGS sequence"/>
</dbReference>
<dbReference type="GO" id="GO:0042102">
    <property type="term" value="P:positive regulation of T cell proliferation"/>
    <property type="evidence" value="ECO:0007669"/>
    <property type="project" value="TreeGrafter"/>
</dbReference>
<feature type="domain" description="Ig-like" evidence="12">
    <location>
        <begin position="969"/>
        <end position="1082"/>
    </location>
</feature>
<dbReference type="Pfam" id="PF07686">
    <property type="entry name" value="V-set"/>
    <property type="match status" value="8"/>
</dbReference>
<feature type="transmembrane region" description="Helical" evidence="11">
    <location>
        <begin position="161"/>
        <end position="179"/>
    </location>
</feature>
<evidence type="ECO:0000313" key="13">
    <source>
        <dbReference type="EMBL" id="KAF5897620.1"/>
    </source>
</evidence>
<feature type="domain" description="Ig-like" evidence="12">
    <location>
        <begin position="1"/>
        <end position="113"/>
    </location>
</feature>
<keyword evidence="2" id="KW-1003">Cell membrane</keyword>
<feature type="transmembrane region" description="Helical" evidence="11">
    <location>
        <begin position="1375"/>
        <end position="1393"/>
    </location>
</feature>
<feature type="transmembrane region" description="Helical" evidence="11">
    <location>
        <begin position="2193"/>
        <end position="2215"/>
    </location>
</feature>
<dbReference type="InterPro" id="IPR003599">
    <property type="entry name" value="Ig_sub"/>
</dbReference>
<evidence type="ECO:0000256" key="11">
    <source>
        <dbReference type="SAM" id="Phobius"/>
    </source>
</evidence>
<feature type="transmembrane region" description="Helical" evidence="11">
    <location>
        <begin position="412"/>
        <end position="437"/>
    </location>
</feature>
<feature type="transmembrane region" description="Helical" evidence="11">
    <location>
        <begin position="373"/>
        <end position="392"/>
    </location>
</feature>
<evidence type="ECO:0000256" key="1">
    <source>
        <dbReference type="ARBA" id="ARBA00004251"/>
    </source>
</evidence>
<feature type="non-terminal residue" evidence="13">
    <location>
        <position position="1"/>
    </location>
</feature>
<feature type="transmembrane region" description="Helical" evidence="11">
    <location>
        <begin position="1279"/>
        <end position="1304"/>
    </location>
</feature>
<feature type="transmembrane region" description="Helical" evidence="11">
    <location>
        <begin position="2092"/>
        <end position="2113"/>
    </location>
</feature>
<feature type="transmembrane region" description="Helical" evidence="11">
    <location>
        <begin position="724"/>
        <end position="746"/>
    </location>
</feature>
<dbReference type="InterPro" id="IPR003598">
    <property type="entry name" value="Ig_sub2"/>
</dbReference>
<keyword evidence="6 11" id="KW-0472">Membrane</keyword>
<feature type="domain" description="Ig-like" evidence="12">
    <location>
        <begin position="1514"/>
        <end position="1627"/>
    </location>
</feature>
<dbReference type="InterPro" id="IPR051713">
    <property type="entry name" value="T-cell_Activation_Regulation"/>
</dbReference>
<evidence type="ECO:0000256" key="5">
    <source>
        <dbReference type="ARBA" id="ARBA00022989"/>
    </source>
</evidence>
<feature type="transmembrane region" description="Helical" evidence="11">
    <location>
        <begin position="509"/>
        <end position="530"/>
    </location>
</feature>
<protein>
    <submittedName>
        <fullName evidence="13">Antigen like protein</fullName>
    </submittedName>
</protein>
<feature type="domain" description="Ig-like" evidence="12">
    <location>
        <begin position="871"/>
        <end position="962"/>
    </location>
</feature>